<gene>
    <name evidence="1" type="ORF">MAIC_35890</name>
</gene>
<dbReference type="AlphaFoldDB" id="A0AAD1HPN8"/>
<reference evidence="1 2" key="1">
    <citation type="journal article" date="2019" name="Emerg. Microbes Infect.">
        <title>Comprehensive subspecies identification of 175 nontuberculous mycobacteria species based on 7547 genomic profiles.</title>
        <authorList>
            <person name="Matsumoto Y."/>
            <person name="Kinjo T."/>
            <person name="Motooka D."/>
            <person name="Nabeya D."/>
            <person name="Jung N."/>
            <person name="Uechi K."/>
            <person name="Horii T."/>
            <person name="Iida T."/>
            <person name="Fujita J."/>
            <person name="Nakamura S."/>
        </authorList>
    </citation>
    <scope>NUCLEOTIDE SEQUENCE [LARGE SCALE GENOMIC DNA]</scope>
    <source>
        <strain evidence="1 2">JCM 6376</strain>
    </source>
</reference>
<keyword evidence="2" id="KW-1185">Reference proteome</keyword>
<accession>A0AAD1HPN8</accession>
<proteinExistence type="predicted"/>
<organism evidence="1 2">
    <name type="scientific">Mycolicibacterium aichiense</name>
    <dbReference type="NCBI Taxonomy" id="1799"/>
    <lineage>
        <taxon>Bacteria</taxon>
        <taxon>Bacillati</taxon>
        <taxon>Actinomycetota</taxon>
        <taxon>Actinomycetes</taxon>
        <taxon>Mycobacteriales</taxon>
        <taxon>Mycobacteriaceae</taxon>
        <taxon>Mycolicibacterium</taxon>
    </lineage>
</organism>
<dbReference type="EMBL" id="AP022561">
    <property type="protein sequence ID" value="BBX08786.1"/>
    <property type="molecule type" value="Genomic_DNA"/>
</dbReference>
<name>A0AAD1HPN8_9MYCO</name>
<dbReference type="Proteomes" id="UP000467327">
    <property type="component" value="Chromosome"/>
</dbReference>
<evidence type="ECO:0000313" key="1">
    <source>
        <dbReference type="EMBL" id="BBX08786.1"/>
    </source>
</evidence>
<evidence type="ECO:0000313" key="2">
    <source>
        <dbReference type="Proteomes" id="UP000467327"/>
    </source>
</evidence>
<protein>
    <submittedName>
        <fullName evidence="1">Uncharacterized protein</fullName>
    </submittedName>
</protein>
<dbReference type="KEGG" id="maic:MAIC_35890"/>
<sequence>MLITEHEVRMLTAATISAHPKAGMVSRWIAAHRAAHEAHVSHRRLVAHYDFLEYSAMSRAMERL</sequence>